<keyword evidence="7" id="KW-1185">Reference proteome</keyword>
<dbReference type="GO" id="GO:0003735">
    <property type="term" value="F:structural constituent of ribosome"/>
    <property type="evidence" value="ECO:0007669"/>
    <property type="project" value="UniProtKB-UniRule"/>
</dbReference>
<dbReference type="EMBL" id="SDOX01000009">
    <property type="protein sequence ID" value="TFJ86347.1"/>
    <property type="molecule type" value="Genomic_DNA"/>
</dbReference>
<dbReference type="Proteomes" id="UP000355283">
    <property type="component" value="Unassembled WGS sequence"/>
</dbReference>
<keyword evidence="3 4" id="KW-0687">Ribonucleoprotein</keyword>
<gene>
    <name evidence="6" type="ORF">NSK_002555</name>
</gene>
<dbReference type="OrthoDB" id="9834376at2759"/>
<protein>
    <recommendedName>
        <fullName evidence="4">Small ribosomal subunit protein eS1</fullName>
    </recommendedName>
</protein>
<evidence type="ECO:0000256" key="3">
    <source>
        <dbReference type="ARBA" id="ARBA00023274"/>
    </source>
</evidence>
<evidence type="ECO:0000313" key="7">
    <source>
        <dbReference type="Proteomes" id="UP000355283"/>
    </source>
</evidence>
<feature type="region of interest" description="Disordered" evidence="5">
    <location>
        <begin position="241"/>
        <end position="266"/>
    </location>
</feature>
<sequence length="266" mass="29646">MAVGKNQKKVSKGRKGGKKKIVDPFLKKEWYDIKAPGYFKTRKVGKTLITRTTGTKIASEGLKGRVFEVNLAELQGGDEEQGYRKFQLVAEDVKGTDILTNFHGMDLTREKLNSLIKKWQTLIDAHVEAKTTDGYTLRLFAVAFTKRVPGQVSKAAHAQAAQVRAIRKKIVDIIKEKVVNNDLKELVKLFIPEQIGREIERATKGIFPLSVVYLRKVKVLKKPKFDLVKLMEIHEGTTPVDETGAGVDRPEEPALVPEVAGSGGRL</sequence>
<dbReference type="PANTHER" id="PTHR11830">
    <property type="entry name" value="40S RIBOSOMAL PROTEIN S3A"/>
    <property type="match status" value="1"/>
</dbReference>
<name>A0A4D9D7K2_9STRA</name>
<proteinExistence type="inferred from homology"/>
<dbReference type="GO" id="GO:0006412">
    <property type="term" value="P:translation"/>
    <property type="evidence" value="ECO:0007669"/>
    <property type="project" value="UniProtKB-UniRule"/>
</dbReference>
<organism evidence="6 7">
    <name type="scientific">Nannochloropsis salina CCMP1776</name>
    <dbReference type="NCBI Taxonomy" id="1027361"/>
    <lineage>
        <taxon>Eukaryota</taxon>
        <taxon>Sar</taxon>
        <taxon>Stramenopiles</taxon>
        <taxon>Ochrophyta</taxon>
        <taxon>Eustigmatophyceae</taxon>
        <taxon>Eustigmatales</taxon>
        <taxon>Monodopsidaceae</taxon>
        <taxon>Microchloropsis</taxon>
        <taxon>Microchloropsis salina</taxon>
    </lineage>
</organism>
<dbReference type="Pfam" id="PF01015">
    <property type="entry name" value="Ribosomal_S3Ae"/>
    <property type="match status" value="1"/>
</dbReference>
<keyword evidence="2 4" id="KW-0689">Ribosomal protein</keyword>
<evidence type="ECO:0000256" key="1">
    <source>
        <dbReference type="ARBA" id="ARBA00022490"/>
    </source>
</evidence>
<comment type="subcellular location">
    <subcellularLocation>
        <location evidence="4">Cytoplasm</location>
    </subcellularLocation>
</comment>
<dbReference type="HAMAP" id="MF_03122">
    <property type="entry name" value="Ribosomal_eS1_euk"/>
    <property type="match status" value="1"/>
</dbReference>
<dbReference type="SMART" id="SM01397">
    <property type="entry name" value="Ribosomal_S3Ae"/>
    <property type="match status" value="1"/>
</dbReference>
<comment type="similarity">
    <text evidence="4">Belongs to the eukaryotic ribosomal protein eS1 family.</text>
</comment>
<keyword evidence="1 4" id="KW-0963">Cytoplasm</keyword>
<reference evidence="6 7" key="1">
    <citation type="submission" date="2019-01" db="EMBL/GenBank/DDBJ databases">
        <title>Nuclear Genome Assembly of the Microalgal Biofuel strain Nannochloropsis salina CCMP1776.</title>
        <authorList>
            <person name="Hovde B."/>
        </authorList>
    </citation>
    <scope>NUCLEOTIDE SEQUENCE [LARGE SCALE GENOMIC DNA]</scope>
    <source>
        <strain evidence="6 7">CCMP1776</strain>
    </source>
</reference>
<dbReference type="GO" id="GO:0022627">
    <property type="term" value="C:cytosolic small ribosomal subunit"/>
    <property type="evidence" value="ECO:0007669"/>
    <property type="project" value="UniProtKB-UniRule"/>
</dbReference>
<dbReference type="InterPro" id="IPR001593">
    <property type="entry name" value="Ribosomal_eS1"/>
</dbReference>
<feature type="initiator methionine" description="Removed" evidence="4">
    <location>
        <position position="1"/>
    </location>
</feature>
<evidence type="ECO:0000256" key="4">
    <source>
        <dbReference type="HAMAP-Rule" id="MF_03122"/>
    </source>
</evidence>
<evidence type="ECO:0000256" key="2">
    <source>
        <dbReference type="ARBA" id="ARBA00022980"/>
    </source>
</evidence>
<accession>A0A4D9D7K2</accession>
<dbReference type="InterPro" id="IPR027500">
    <property type="entry name" value="Ribosomal_eS1_euk"/>
</dbReference>
<evidence type="ECO:0000256" key="5">
    <source>
        <dbReference type="SAM" id="MobiDB-lite"/>
    </source>
</evidence>
<evidence type="ECO:0000313" key="6">
    <source>
        <dbReference type="EMBL" id="TFJ86347.1"/>
    </source>
</evidence>
<comment type="caution">
    <text evidence="6">The sequence shown here is derived from an EMBL/GenBank/DDBJ whole genome shotgun (WGS) entry which is preliminary data.</text>
</comment>
<dbReference type="AlphaFoldDB" id="A0A4D9D7K2"/>
<comment type="subunit">
    <text evidence="4">Component of the small ribosomal subunit. Mature ribosomes consist of a small (40S) and a large (60S) subunit. The 40S subunit contains about 33 different proteins and 1 molecule of RNA (18S). The 60S subunit contains about 49 different proteins and 3 molecules of RNA (25S, 5.8S and 5S).</text>
</comment>